<protein>
    <submittedName>
        <fullName evidence="1">Uncharacterized protein</fullName>
    </submittedName>
</protein>
<sequence>MRYASPAWTRTPHLVFLYSAIDCFSSPPALFQLPELPRAQQQLSPLPLYLTLTFHASRSSLWAESDMAVYFMKIHVSQMLRTHDYYEPHHYIIFSFFPC</sequence>
<dbReference type="AlphaFoldDB" id="A0A9P6CCC8"/>
<organism evidence="1 2">
    <name type="scientific">Collybia nuda</name>
    <dbReference type="NCBI Taxonomy" id="64659"/>
    <lineage>
        <taxon>Eukaryota</taxon>
        <taxon>Fungi</taxon>
        <taxon>Dikarya</taxon>
        <taxon>Basidiomycota</taxon>
        <taxon>Agaricomycotina</taxon>
        <taxon>Agaricomycetes</taxon>
        <taxon>Agaricomycetidae</taxon>
        <taxon>Agaricales</taxon>
        <taxon>Tricholomatineae</taxon>
        <taxon>Clitocybaceae</taxon>
        <taxon>Collybia</taxon>
    </lineage>
</organism>
<dbReference type="Proteomes" id="UP000807353">
    <property type="component" value="Unassembled WGS sequence"/>
</dbReference>
<keyword evidence="2" id="KW-1185">Reference proteome</keyword>
<name>A0A9P6CCC8_9AGAR</name>
<dbReference type="EMBL" id="MU150392">
    <property type="protein sequence ID" value="KAF9457000.1"/>
    <property type="molecule type" value="Genomic_DNA"/>
</dbReference>
<comment type="caution">
    <text evidence="1">The sequence shown here is derived from an EMBL/GenBank/DDBJ whole genome shotgun (WGS) entry which is preliminary data.</text>
</comment>
<reference evidence="1" key="1">
    <citation type="submission" date="2020-11" db="EMBL/GenBank/DDBJ databases">
        <authorList>
            <consortium name="DOE Joint Genome Institute"/>
            <person name="Ahrendt S."/>
            <person name="Riley R."/>
            <person name="Andreopoulos W."/>
            <person name="Labutti K."/>
            <person name="Pangilinan J."/>
            <person name="Ruiz-Duenas F.J."/>
            <person name="Barrasa J.M."/>
            <person name="Sanchez-Garcia M."/>
            <person name="Camarero S."/>
            <person name="Miyauchi S."/>
            <person name="Serrano A."/>
            <person name="Linde D."/>
            <person name="Babiker R."/>
            <person name="Drula E."/>
            <person name="Ayuso-Fernandez I."/>
            <person name="Pacheco R."/>
            <person name="Padilla G."/>
            <person name="Ferreira P."/>
            <person name="Barriuso J."/>
            <person name="Kellner H."/>
            <person name="Castanera R."/>
            <person name="Alfaro M."/>
            <person name="Ramirez L."/>
            <person name="Pisabarro A.G."/>
            <person name="Kuo A."/>
            <person name="Tritt A."/>
            <person name="Lipzen A."/>
            <person name="He G."/>
            <person name="Yan M."/>
            <person name="Ng V."/>
            <person name="Cullen D."/>
            <person name="Martin F."/>
            <person name="Rosso M.-N."/>
            <person name="Henrissat B."/>
            <person name="Hibbett D."/>
            <person name="Martinez A.T."/>
            <person name="Grigoriev I.V."/>
        </authorList>
    </citation>
    <scope>NUCLEOTIDE SEQUENCE</scope>
    <source>
        <strain evidence="1">CBS 247.69</strain>
    </source>
</reference>
<evidence type="ECO:0000313" key="1">
    <source>
        <dbReference type="EMBL" id="KAF9457000.1"/>
    </source>
</evidence>
<evidence type="ECO:0000313" key="2">
    <source>
        <dbReference type="Proteomes" id="UP000807353"/>
    </source>
</evidence>
<proteinExistence type="predicted"/>
<accession>A0A9P6CCC8</accession>
<gene>
    <name evidence="1" type="ORF">BDZ94DRAFT_1274299</name>
</gene>